<sequence length="700" mass="78453">MQREEARRRAKELIGRMTVEEKAAQLKYDAPAVKRLDIPAYNWWNEGLHGVARAGCATIYPQAIAMAAAFDADLLRQAADQIATECRAKYNAFTKEGDCGIYKGLTLWSPNVNIFRDPRWGRGQETYGEDPYLTKKLGVAFVKGLQGDGRYLKTAACAKHFAVHSGPEAQRHEFDARASAKDMEETYLPAFEALVKEAGVEAVMGAYNRTNGEPCCASKTLIQEILRNKWGFQGHYVSDCWAIRDIHEHHKVTSTPEQSAAMALKAGCDLNCGNTYLRVLQAYYKGLVTEEDITCSAERLMTTRILLGMHSTDNEYDHIPYEKVECPEHLSTSEEMARKGIVLLKNDGVLPLDKSQLKTIGVIGPNADSRTALVGNYHGTATEYITLLRGILAEAGDEVRVLYSVGCHIEKDRCERLAWRQDRLSEARTVAKLSDVVIMNLGLNEFLEGEEGDTGNEYDSGDKQDLQLPLVQRELLEEITRIGKPVILCVSSGSALDLSYAQEHCAAVLQLWYPGARGGKSAADILFGRCSPSGKLPVTFYKNLDELPPFEDYSMKNRTYRYMRTEALYPFGYGLTYGTVEVLRVTAEKAKAGASLKIRIKNTGNVKTEEVLQVYIRNLDSAYADENYHLCGFRRIATEPGQEAELDICVEEREFTVVDEEGRRFRDGKRFRFYVGFHQPDHRSCLLSKSGVMQAEMECC</sequence>
<dbReference type="InterPro" id="IPR036962">
    <property type="entry name" value="Glyco_hydro_3_N_sf"/>
</dbReference>
<dbReference type="Pfam" id="PF14310">
    <property type="entry name" value="Fn3-like"/>
    <property type="match status" value="1"/>
</dbReference>
<evidence type="ECO:0000256" key="2">
    <source>
        <dbReference type="ARBA" id="ARBA00022729"/>
    </source>
</evidence>
<proteinExistence type="inferred from homology"/>
<evidence type="ECO:0000256" key="3">
    <source>
        <dbReference type="ARBA" id="ARBA00022801"/>
    </source>
</evidence>
<keyword evidence="6" id="KW-1185">Reference proteome</keyword>
<dbReference type="Gene3D" id="3.20.20.300">
    <property type="entry name" value="Glycoside hydrolase, family 3, N-terminal domain"/>
    <property type="match status" value="1"/>
</dbReference>
<protein>
    <submittedName>
        <fullName evidence="5">Glycoside hydrolase family 3 C-terminal domain-containing protein</fullName>
    </submittedName>
</protein>
<dbReference type="EMBL" id="JAHQCX010000007">
    <property type="protein sequence ID" value="MBU9726727.1"/>
    <property type="molecule type" value="Genomic_DNA"/>
</dbReference>
<dbReference type="RefSeq" id="WP_158352838.1">
    <property type="nucleotide sequence ID" value="NZ_JAHQCX010000007.1"/>
</dbReference>
<dbReference type="InterPro" id="IPR036881">
    <property type="entry name" value="Glyco_hydro_3_C_sf"/>
</dbReference>
<evidence type="ECO:0000256" key="1">
    <source>
        <dbReference type="ARBA" id="ARBA00005336"/>
    </source>
</evidence>
<organism evidence="5 6">
    <name type="scientific">Diplocloster modestus</name>
    <dbReference type="NCBI Taxonomy" id="2850322"/>
    <lineage>
        <taxon>Bacteria</taxon>
        <taxon>Bacillati</taxon>
        <taxon>Bacillota</taxon>
        <taxon>Clostridia</taxon>
        <taxon>Lachnospirales</taxon>
        <taxon>Lachnospiraceae</taxon>
        <taxon>Diplocloster</taxon>
    </lineage>
</organism>
<dbReference type="InterPro" id="IPR002772">
    <property type="entry name" value="Glyco_hydro_3_C"/>
</dbReference>
<dbReference type="Pfam" id="PF01915">
    <property type="entry name" value="Glyco_hydro_3_C"/>
    <property type="match status" value="1"/>
</dbReference>
<dbReference type="GO" id="GO:0016787">
    <property type="term" value="F:hydrolase activity"/>
    <property type="evidence" value="ECO:0007669"/>
    <property type="project" value="UniProtKB-KW"/>
</dbReference>
<dbReference type="InterPro" id="IPR026891">
    <property type="entry name" value="Fn3-like"/>
</dbReference>
<dbReference type="InterPro" id="IPR001764">
    <property type="entry name" value="Glyco_hydro_3_N"/>
</dbReference>
<dbReference type="SUPFAM" id="SSF51445">
    <property type="entry name" value="(Trans)glycosidases"/>
    <property type="match status" value="1"/>
</dbReference>
<dbReference type="PANTHER" id="PTHR42721:SF3">
    <property type="entry name" value="BETA-D-XYLOSIDASE 5-RELATED"/>
    <property type="match status" value="1"/>
</dbReference>
<gene>
    <name evidence="5" type="ORF">KTH90_11945</name>
</gene>
<dbReference type="Proteomes" id="UP001314681">
    <property type="component" value="Unassembled WGS sequence"/>
</dbReference>
<comment type="similarity">
    <text evidence="1">Belongs to the glycosyl hydrolase 3 family.</text>
</comment>
<feature type="domain" description="Fibronectin type III-like" evidence="4">
    <location>
        <begin position="610"/>
        <end position="679"/>
    </location>
</feature>
<accession>A0ABS6K8A3</accession>
<dbReference type="InterPro" id="IPR017853">
    <property type="entry name" value="GH"/>
</dbReference>
<dbReference type="SMART" id="SM01217">
    <property type="entry name" value="Fn3_like"/>
    <property type="match status" value="1"/>
</dbReference>
<dbReference type="Gene3D" id="2.60.40.10">
    <property type="entry name" value="Immunoglobulins"/>
    <property type="match status" value="1"/>
</dbReference>
<comment type="caution">
    <text evidence="5">The sequence shown here is derived from an EMBL/GenBank/DDBJ whole genome shotgun (WGS) entry which is preliminary data.</text>
</comment>
<keyword evidence="3 5" id="KW-0378">Hydrolase</keyword>
<dbReference type="PANTHER" id="PTHR42721">
    <property type="entry name" value="SUGAR HYDROLASE-RELATED"/>
    <property type="match status" value="1"/>
</dbReference>
<dbReference type="Pfam" id="PF00933">
    <property type="entry name" value="Glyco_hydro_3"/>
    <property type="match status" value="1"/>
</dbReference>
<evidence type="ECO:0000313" key="6">
    <source>
        <dbReference type="Proteomes" id="UP001314681"/>
    </source>
</evidence>
<evidence type="ECO:0000313" key="5">
    <source>
        <dbReference type="EMBL" id="MBU9726727.1"/>
    </source>
</evidence>
<dbReference type="InterPro" id="IPR013783">
    <property type="entry name" value="Ig-like_fold"/>
</dbReference>
<dbReference type="Gene3D" id="3.40.50.1700">
    <property type="entry name" value="Glycoside hydrolase family 3 C-terminal domain"/>
    <property type="match status" value="1"/>
</dbReference>
<dbReference type="PRINTS" id="PR00133">
    <property type="entry name" value="GLHYDRLASE3"/>
</dbReference>
<keyword evidence="2" id="KW-0732">Signal</keyword>
<dbReference type="InterPro" id="IPR044993">
    <property type="entry name" value="BXL"/>
</dbReference>
<dbReference type="SUPFAM" id="SSF52279">
    <property type="entry name" value="Beta-D-glucan exohydrolase, C-terminal domain"/>
    <property type="match status" value="1"/>
</dbReference>
<reference evidence="5 6" key="1">
    <citation type="submission" date="2021-06" db="EMBL/GenBank/DDBJ databases">
        <title>Description of novel taxa of the family Lachnospiraceae.</title>
        <authorList>
            <person name="Chaplin A.V."/>
            <person name="Sokolova S.R."/>
            <person name="Pikina A.P."/>
            <person name="Korzhanova M."/>
            <person name="Belova V."/>
            <person name="Korostin D."/>
            <person name="Efimov B.A."/>
        </authorList>
    </citation>
    <scope>NUCLEOTIDE SEQUENCE [LARGE SCALE GENOMIC DNA]</scope>
    <source>
        <strain evidence="5 6">ASD4241</strain>
    </source>
</reference>
<name>A0ABS6K8A3_9FIRM</name>
<evidence type="ECO:0000259" key="4">
    <source>
        <dbReference type="SMART" id="SM01217"/>
    </source>
</evidence>